<evidence type="ECO:0000313" key="6">
    <source>
        <dbReference type="Proteomes" id="UP000061603"/>
    </source>
</evidence>
<feature type="binding site" evidence="3">
    <location>
        <position position="166"/>
    </location>
    <ligand>
        <name>Fe cation</name>
        <dbReference type="ChEBI" id="CHEBI:24875"/>
    </ligand>
</feature>
<dbReference type="PANTHER" id="PTHR30295:SF1">
    <property type="entry name" value="DNA PROTECTION DURING STARVATION PROTEIN"/>
    <property type="match status" value="1"/>
</dbReference>
<evidence type="ECO:0000259" key="4">
    <source>
        <dbReference type="PROSITE" id="PS50905"/>
    </source>
</evidence>
<feature type="domain" description="Ferritin-like diiron" evidence="4">
    <location>
        <begin position="31"/>
        <end position="181"/>
    </location>
</feature>
<dbReference type="Gene3D" id="1.20.1260.10">
    <property type="match status" value="1"/>
</dbReference>
<dbReference type="KEGG" id="rbu:PG1C_06240"/>
<feature type="binding site" evidence="3">
    <location>
        <position position="163"/>
    </location>
    <ligand>
        <name>Fe cation</name>
        <dbReference type="ChEBI" id="CHEBI:24875"/>
    </ligand>
</feature>
<accession>A0A0C5JCD2</accession>
<gene>
    <name evidence="5" type="ORF">PG1C_06240</name>
</gene>
<dbReference type="InterPro" id="IPR009040">
    <property type="entry name" value="Ferritin-like_diiron"/>
</dbReference>
<name>A0A0C5JCD2_9PROT</name>
<proteinExistence type="predicted"/>
<evidence type="ECO:0000256" key="3">
    <source>
        <dbReference type="PIRSR" id="PIRSR018063-50"/>
    </source>
</evidence>
<feature type="binding site" evidence="3">
    <location>
        <position position="131"/>
    </location>
    <ligand>
        <name>Fe cation</name>
        <dbReference type="ChEBI" id="CHEBI:24875"/>
    </ligand>
</feature>
<dbReference type="PROSITE" id="PS50905">
    <property type="entry name" value="FERRITIN_LIKE"/>
    <property type="match status" value="1"/>
</dbReference>
<dbReference type="InterPro" id="IPR008331">
    <property type="entry name" value="Ferritin_DPS_dom"/>
</dbReference>
<evidence type="ECO:0000256" key="2">
    <source>
        <dbReference type="ARBA" id="ARBA00023004"/>
    </source>
</evidence>
<dbReference type="GO" id="GO:0005829">
    <property type="term" value="C:cytosol"/>
    <property type="evidence" value="ECO:0007669"/>
    <property type="project" value="TreeGrafter"/>
</dbReference>
<dbReference type="PATRIC" id="fig|1565605.3.peg.1314"/>
<protein>
    <submittedName>
        <fullName evidence="5">Bacterioferritin</fullName>
    </submittedName>
</protein>
<evidence type="ECO:0000256" key="1">
    <source>
        <dbReference type="ARBA" id="ARBA00022434"/>
    </source>
</evidence>
<dbReference type="PIRSF" id="PIRSF018063">
    <property type="entry name" value="Ferrtn_UCP018063"/>
    <property type="match status" value="1"/>
</dbReference>
<dbReference type="GO" id="GO:0020037">
    <property type="term" value="F:heme binding"/>
    <property type="evidence" value="ECO:0007669"/>
    <property type="project" value="TreeGrafter"/>
</dbReference>
<dbReference type="Proteomes" id="UP000061603">
    <property type="component" value="Chromosome"/>
</dbReference>
<dbReference type="InterPro" id="IPR009078">
    <property type="entry name" value="Ferritin-like_SF"/>
</dbReference>
<dbReference type="HOGENOM" id="CLU_104506_4_1_4"/>
<dbReference type="PANTHER" id="PTHR30295">
    <property type="entry name" value="BACTERIOFERRITIN"/>
    <property type="match status" value="1"/>
</dbReference>
<dbReference type="GO" id="GO:0006879">
    <property type="term" value="P:intracellular iron ion homeostasis"/>
    <property type="evidence" value="ECO:0007669"/>
    <property type="project" value="UniProtKB-KW"/>
</dbReference>
<keyword evidence="2 3" id="KW-0408">Iron</keyword>
<dbReference type="InterPro" id="IPR014490">
    <property type="entry name" value="Dps-like"/>
</dbReference>
<dbReference type="SUPFAM" id="SSF47240">
    <property type="entry name" value="Ferritin-like"/>
    <property type="match status" value="1"/>
</dbReference>
<dbReference type="GO" id="GO:0004322">
    <property type="term" value="F:ferroxidase activity"/>
    <property type="evidence" value="ECO:0007669"/>
    <property type="project" value="TreeGrafter"/>
</dbReference>
<organism evidence="5 6">
    <name type="scientific">Rugosibacter aromaticivorans</name>
    <dbReference type="NCBI Taxonomy" id="1565605"/>
    <lineage>
        <taxon>Bacteria</taxon>
        <taxon>Pseudomonadati</taxon>
        <taxon>Pseudomonadota</taxon>
        <taxon>Betaproteobacteria</taxon>
        <taxon>Nitrosomonadales</taxon>
        <taxon>Sterolibacteriaceae</taxon>
        <taxon>Rugosibacter</taxon>
    </lineage>
</organism>
<keyword evidence="1" id="KW-0409">Iron storage</keyword>
<dbReference type="InterPro" id="IPR012347">
    <property type="entry name" value="Ferritin-like"/>
</dbReference>
<feature type="binding site" evidence="3">
    <location>
        <position position="48"/>
    </location>
    <ligand>
        <name>Fe cation</name>
        <dbReference type="ChEBI" id="CHEBI:24875"/>
    </ligand>
</feature>
<dbReference type="GO" id="GO:0008199">
    <property type="term" value="F:ferric iron binding"/>
    <property type="evidence" value="ECO:0007669"/>
    <property type="project" value="InterPro"/>
</dbReference>
<reference evidence="5 6" key="1">
    <citation type="journal article" date="2015" name="Genome Announc.">
        <title>Complete Genome Sequence of a Novel Bacterium within the Family Rhodocyclaceae That Degrades Polycyclic Aromatic Hydrocarbons.</title>
        <authorList>
            <person name="Singleton D.R."/>
            <person name="Dickey A.N."/>
            <person name="Scholl E.H."/>
            <person name="Wright F.A."/>
            <person name="Aitken M.D."/>
        </authorList>
    </citation>
    <scope>NUCLEOTIDE SEQUENCE [LARGE SCALE GENOMIC DNA]</scope>
    <source>
        <strain evidence="6">PG1-Ca6</strain>
    </source>
</reference>
<dbReference type="CDD" id="cd00657">
    <property type="entry name" value="Ferritin_like"/>
    <property type="match status" value="1"/>
</dbReference>
<dbReference type="AlphaFoldDB" id="A0A0C5JCD2"/>
<dbReference type="EMBL" id="CP010554">
    <property type="protein sequence ID" value="AJP49465.1"/>
    <property type="molecule type" value="Genomic_DNA"/>
</dbReference>
<evidence type="ECO:0000313" key="5">
    <source>
        <dbReference type="EMBL" id="AJP49465.1"/>
    </source>
</evidence>
<keyword evidence="6" id="KW-1185">Reference proteome</keyword>
<dbReference type="STRING" id="1565605.PG1C_06240"/>
<dbReference type="Pfam" id="PF00210">
    <property type="entry name" value="Ferritin"/>
    <property type="match status" value="1"/>
</dbReference>
<sequence>MGNETVLSDIPTLRRRARQNIEEGAVTKGYAADREVVITLLNEALATELVCVLRYKRHFFMAKGIHSDPVKAEFLEHANEEMAHADRLAKRIVELGGEPNFSPDGLSSRSHAEYVEGDTLNSMIKENLIAERIAIESYREMVAYLAENDPTTQRMLKEILTSEEEHADDLVSLLEGMETRKKMAGSD</sequence>
<keyword evidence="3" id="KW-0479">Metal-binding</keyword>
<feature type="binding site" evidence="3">
    <location>
        <position position="84"/>
    </location>
    <ligand>
        <name>Fe cation</name>
        <dbReference type="ChEBI" id="CHEBI:24875"/>
    </ligand>
</feature>